<dbReference type="AlphaFoldDB" id="A0A7S1PHZ5"/>
<dbReference type="EMBL" id="HBGD01003923">
    <property type="protein sequence ID" value="CAD9079982.1"/>
    <property type="molecule type" value="Transcribed_RNA"/>
</dbReference>
<feature type="region of interest" description="Disordered" evidence="2">
    <location>
        <begin position="200"/>
        <end position="372"/>
    </location>
</feature>
<organism evidence="3">
    <name type="scientific">Percolomonas cosmopolitus</name>
    <dbReference type="NCBI Taxonomy" id="63605"/>
    <lineage>
        <taxon>Eukaryota</taxon>
        <taxon>Discoba</taxon>
        <taxon>Heterolobosea</taxon>
        <taxon>Tetramitia</taxon>
        <taxon>Eutetramitia</taxon>
        <taxon>Percolomonadidae</taxon>
        <taxon>Percolomonas</taxon>
    </lineage>
</organism>
<keyword evidence="1" id="KW-0175">Coiled coil</keyword>
<feature type="coiled-coil region" evidence="1">
    <location>
        <begin position="833"/>
        <end position="867"/>
    </location>
</feature>
<gene>
    <name evidence="3" type="ORF">PCOS0759_LOCUS3222</name>
</gene>
<feature type="coiled-coil region" evidence="1">
    <location>
        <begin position="568"/>
        <end position="757"/>
    </location>
</feature>
<name>A0A7S1PHZ5_9EUKA</name>
<feature type="coiled-coil region" evidence="1">
    <location>
        <begin position="378"/>
        <end position="539"/>
    </location>
</feature>
<protein>
    <submittedName>
        <fullName evidence="3">Uncharacterized protein</fullName>
    </submittedName>
</protein>
<evidence type="ECO:0000256" key="2">
    <source>
        <dbReference type="SAM" id="MobiDB-lite"/>
    </source>
</evidence>
<proteinExistence type="predicted"/>
<feature type="compositionally biased region" description="Polar residues" evidence="2">
    <location>
        <begin position="242"/>
        <end position="257"/>
    </location>
</feature>
<feature type="compositionally biased region" description="Low complexity" evidence="2">
    <location>
        <begin position="317"/>
        <end position="347"/>
    </location>
</feature>
<evidence type="ECO:0000313" key="3">
    <source>
        <dbReference type="EMBL" id="CAD9079982.1"/>
    </source>
</evidence>
<feature type="compositionally biased region" description="Basic residues" evidence="2">
    <location>
        <begin position="200"/>
        <end position="209"/>
    </location>
</feature>
<feature type="coiled-coil region" evidence="1">
    <location>
        <begin position="935"/>
        <end position="995"/>
    </location>
</feature>
<sequence length="1162" mass="133936">MPLLKYSAGLPSHISKMQIKRPILQNVTLKHYFHQKEDHSGSSSPRGAAIQHDAHFQNGEVGCLYEIPTTTSVNIQNETFCDTGHENLVPVPRDSSNANVIKEKTSAQGRKYDYLFISGGIDALSSLKTSSLPGVAQLQLDQMNAKVQFTEASWFANPYLEFGARHSDAGEYLTLSLNDRDFLLKFKKDMEVLLHELKMERRHTRKNRQVGRMGNGTPHTPGSNGERSRRRKRKDSSRGGSVNTPGGETDTASTNTPIDEATKPKVVEVPCESPPQKRRRKRNHKDLNLTPINTNHKRCSRSVSKPSQEGGESDQFSPESSSEHPSLSSQHSATSSPTTPHTPSQLTRFQSSSPALPGSAPISSRDSSLPPTVQHREVKRLKMELDSLTARLEQQKQHLQKEKDEVQQNLIIAQTRLKSANRRIEELNARNYDHEINRHKETIRAQDEELAQNKTTMEANQEDMKAYRVKVKELAQNLAESEENFASLKQAYKTQSKSMGHTEWKNRLKNQKEKFQGLMDRLQIQVKDSQSQCEMWKEKHDSAWALLDSEMAKSKQLTEERISAVMKVNTLENHCSALKEEIATMRAQMSQNSGEKIEHIQSLQWEIQTLNSQLHDEKSMYARLTKEKDDLEKVVNEKDEEIEQLRRDRDNANDTHSLAIGELMDRVHRLEGQLEKNDAEKESFVQRVALLESNIQKKVNSLSEEQNKHHETTVSLRDRDIALQEKEKLLKRLTVRFDEIQSTLNERQQANDSLKQQHAKTLEMLAHEQKENKNNQSEAQTMIHQLEYSLDAQSKKYVQDTDALKATISQLKRAGKKQEKRLEQHSAGNQLIVSRLRRQAQMAQSECNKLEQQVSELETQLRDQRELNISLIESLENHTSALEEYWDAIEALNSKCTMMEEESELREATLSGERVHAERICSQWQNKYYTLLTLFDEAQRERQEYAVKIVELEESSIQREKTLLTQHTTERDELRNQLQKLRKDQIEILDQHEAELKRYHQSFLSKKREETNHSVGEHEMSGKIVILTQQVKSLNEINETLRREHYSAREDLYDTRKALREVRNELSAVTKENCSPKQVAPASSPRQLALLEEQVKEMQHDASLIKKELEGERKKVAFWKEKATLVVDLEHRHEMQIRQLQEKIDELECEQFILRAVKEGSG</sequence>
<reference evidence="3" key="1">
    <citation type="submission" date="2021-01" db="EMBL/GenBank/DDBJ databases">
        <authorList>
            <person name="Corre E."/>
            <person name="Pelletier E."/>
            <person name="Niang G."/>
            <person name="Scheremetjew M."/>
            <person name="Finn R."/>
            <person name="Kale V."/>
            <person name="Holt S."/>
            <person name="Cochrane G."/>
            <person name="Meng A."/>
            <person name="Brown T."/>
            <person name="Cohen L."/>
        </authorList>
    </citation>
    <scope>NUCLEOTIDE SEQUENCE</scope>
    <source>
        <strain evidence="3">WS</strain>
    </source>
</reference>
<accession>A0A7S1PHZ5</accession>
<feature type="coiled-coil region" evidence="1">
    <location>
        <begin position="1088"/>
        <end position="1157"/>
    </location>
</feature>
<evidence type="ECO:0000256" key="1">
    <source>
        <dbReference type="SAM" id="Coils"/>
    </source>
</evidence>
<feature type="compositionally biased region" description="Polar residues" evidence="2">
    <location>
        <begin position="361"/>
        <end position="371"/>
    </location>
</feature>